<name>A0A9J7APE9_9PROT</name>
<comment type="subunit">
    <text evidence="4">EntB, EntD, EntE, and EntF form a multienzyme complex called enterobactin synthase.</text>
</comment>
<dbReference type="InterPro" id="IPR008278">
    <property type="entry name" value="4-PPantetheinyl_Trfase_dom"/>
</dbReference>
<feature type="binding site" evidence="12">
    <location>
        <begin position="99"/>
        <end position="100"/>
    </location>
    <ligand>
        <name>CoA</name>
        <dbReference type="ChEBI" id="CHEBI:57287"/>
    </ligand>
</feature>
<dbReference type="PANTHER" id="PTHR38096">
    <property type="entry name" value="ENTEROBACTIN SYNTHASE COMPONENT D"/>
    <property type="match status" value="1"/>
</dbReference>
<evidence type="ECO:0000259" key="15">
    <source>
        <dbReference type="Pfam" id="PF17837"/>
    </source>
</evidence>
<comment type="cofactor">
    <cofactor evidence="13">
        <name>Mg(2+)</name>
        <dbReference type="ChEBI" id="CHEBI:18420"/>
    </cofactor>
</comment>
<keyword evidence="17" id="KW-1185">Reference proteome</keyword>
<evidence type="ECO:0000256" key="10">
    <source>
        <dbReference type="ARBA" id="ARBA00049176"/>
    </source>
</evidence>
<feature type="binding site" evidence="12">
    <location>
        <position position="121"/>
    </location>
    <ligand>
        <name>CoA</name>
        <dbReference type="ChEBI" id="CHEBI:57287"/>
    </ligand>
</feature>
<evidence type="ECO:0000313" key="16">
    <source>
        <dbReference type="EMBL" id="UUX48473.1"/>
    </source>
</evidence>
<comment type="catalytic activity">
    <reaction evidence="10">
        <text>apo-[aryl-carrier protein] + CoA = holo-[aryl-carrier protein] + adenosine 3',5'-bisphosphate + H(+)</text>
        <dbReference type="Rhea" id="RHEA:48404"/>
        <dbReference type="Rhea" id="RHEA-COMP:15903"/>
        <dbReference type="Rhea" id="RHEA-COMP:17557"/>
        <dbReference type="ChEBI" id="CHEBI:15378"/>
        <dbReference type="ChEBI" id="CHEBI:29999"/>
        <dbReference type="ChEBI" id="CHEBI:57287"/>
        <dbReference type="ChEBI" id="CHEBI:58343"/>
        <dbReference type="ChEBI" id="CHEBI:64479"/>
    </reaction>
</comment>
<feature type="domain" description="4'-phosphopantetheinyl transferase N-terminal" evidence="15">
    <location>
        <begin position="48"/>
        <end position="109"/>
    </location>
</feature>
<dbReference type="GO" id="GO:0000287">
    <property type="term" value="F:magnesium ion binding"/>
    <property type="evidence" value="ECO:0007669"/>
    <property type="project" value="InterPro"/>
</dbReference>
<comment type="pathway">
    <text evidence="2">Siderophore biosynthesis; enterobactin biosynthesis.</text>
</comment>
<dbReference type="SUPFAM" id="SSF56214">
    <property type="entry name" value="4'-phosphopantetheinyl transferase"/>
    <property type="match status" value="1"/>
</dbReference>
<dbReference type="GO" id="GO:0008897">
    <property type="term" value="F:holo-[acyl-carrier-protein] synthase activity"/>
    <property type="evidence" value="ECO:0007669"/>
    <property type="project" value="InterPro"/>
</dbReference>
<evidence type="ECO:0000256" key="4">
    <source>
        <dbReference type="ARBA" id="ARBA00011503"/>
    </source>
</evidence>
<evidence type="ECO:0000256" key="5">
    <source>
        <dbReference type="ARBA" id="ARBA00019087"/>
    </source>
</evidence>
<reference evidence="16" key="1">
    <citation type="submission" date="2022-08" db="EMBL/GenBank/DDBJ databases">
        <title>Nisaea acidiphila sp. nov., isolated from a marine algal debris and emended description of the genus Nisaea Urios et al. 2008.</title>
        <authorList>
            <person name="Kwon K."/>
        </authorList>
    </citation>
    <scope>NUCLEOTIDE SEQUENCE</scope>
    <source>
        <strain evidence="16">MEBiC11861</strain>
    </source>
</reference>
<comment type="catalytic activity">
    <reaction evidence="11">
        <text>apo-[peptidyl-carrier protein] + CoA = holo-[peptidyl-carrier protein] + adenosine 3',5'-bisphosphate + H(+)</text>
        <dbReference type="Rhea" id="RHEA:46228"/>
        <dbReference type="Rhea" id="RHEA-COMP:11479"/>
        <dbReference type="Rhea" id="RHEA-COMP:11480"/>
        <dbReference type="ChEBI" id="CHEBI:15378"/>
        <dbReference type="ChEBI" id="CHEBI:29999"/>
        <dbReference type="ChEBI" id="CHEBI:57287"/>
        <dbReference type="ChEBI" id="CHEBI:58343"/>
        <dbReference type="ChEBI" id="CHEBI:64479"/>
    </reaction>
</comment>
<feature type="binding site" evidence="13">
    <location>
        <position position="121"/>
    </location>
    <ligand>
        <name>Mg(2+)</name>
        <dbReference type="ChEBI" id="CHEBI:18420"/>
    </ligand>
</feature>
<feature type="binding site" evidence="12">
    <location>
        <position position="171"/>
    </location>
    <ligand>
        <name>CoA</name>
        <dbReference type="ChEBI" id="CHEBI:57287"/>
    </ligand>
</feature>
<sequence length="232" mass="24729">MTRTQRFESSWPFPDMGIPAAMVESRFESDVSTPADFAAMDVPLPDDLAEAVPMRRAAHLAGRICAREALRQCGSAEMPVGRSPSGAPLWPKGCKGSITHAGRMAGAVAVASAACRGIGLDFEAPMTEAAAAEISDLVLCSLDRETMGSMPALSFAESVTLVFSLKESLYKAISPLLGAFTGFEDAEIDDLEGGRARLRLRRKLSDDLPQGLEIEGAYALSPDLVRTLVVLR</sequence>
<evidence type="ECO:0000256" key="8">
    <source>
        <dbReference type="ARBA" id="ARBA00029894"/>
    </source>
</evidence>
<dbReference type="AlphaFoldDB" id="A0A9J7APE9"/>
<dbReference type="InterPro" id="IPR041354">
    <property type="entry name" value="4PPT_N"/>
</dbReference>
<feature type="domain" description="4'-phosphopantetheinyl transferase" evidence="14">
    <location>
        <begin position="117"/>
        <end position="203"/>
    </location>
</feature>
<protein>
    <recommendedName>
        <fullName evidence="5">Enterobactin synthase component D</fullName>
    </recommendedName>
    <alternativeName>
        <fullName evidence="8">4'-phosphopantetheinyl transferase EntD</fullName>
    </alternativeName>
    <alternativeName>
        <fullName evidence="9">Enterochelin synthase D</fullName>
    </alternativeName>
</protein>
<dbReference type="Proteomes" id="UP001060336">
    <property type="component" value="Chromosome"/>
</dbReference>
<dbReference type="Pfam" id="PF17837">
    <property type="entry name" value="4PPT_N"/>
    <property type="match status" value="1"/>
</dbReference>
<dbReference type="GO" id="GO:0009239">
    <property type="term" value="P:enterobactin biosynthetic process"/>
    <property type="evidence" value="ECO:0007669"/>
    <property type="project" value="UniProtKB-KW"/>
</dbReference>
<feature type="binding site" evidence="13">
    <location>
        <position position="123"/>
    </location>
    <ligand>
        <name>Mg(2+)</name>
        <dbReference type="ChEBI" id="CHEBI:18420"/>
    </ligand>
</feature>
<dbReference type="PANTHER" id="PTHR38096:SF1">
    <property type="entry name" value="ENTEROBACTIN SYNTHASE COMPONENT D"/>
    <property type="match status" value="1"/>
</dbReference>
<dbReference type="EMBL" id="CP102480">
    <property type="protein sequence ID" value="UUX48473.1"/>
    <property type="molecule type" value="Genomic_DNA"/>
</dbReference>
<dbReference type="GO" id="GO:0009366">
    <property type="term" value="C:enterobactin synthetase complex"/>
    <property type="evidence" value="ECO:0007669"/>
    <property type="project" value="InterPro"/>
</dbReference>
<keyword evidence="6 16" id="KW-0808">Transferase</keyword>
<evidence type="ECO:0000256" key="12">
    <source>
        <dbReference type="PIRSR" id="PIRSR603542-1"/>
    </source>
</evidence>
<dbReference type="RefSeq" id="WP_257766980.1">
    <property type="nucleotide sequence ID" value="NZ_CP102480.1"/>
</dbReference>
<evidence type="ECO:0000313" key="17">
    <source>
        <dbReference type="Proteomes" id="UP001060336"/>
    </source>
</evidence>
<evidence type="ECO:0000259" key="14">
    <source>
        <dbReference type="Pfam" id="PF01648"/>
    </source>
</evidence>
<evidence type="ECO:0000256" key="7">
    <source>
        <dbReference type="ARBA" id="ARBA00023191"/>
    </source>
</evidence>
<dbReference type="Gene3D" id="3.90.470.20">
    <property type="entry name" value="4'-phosphopantetheinyl transferase domain"/>
    <property type="match status" value="1"/>
</dbReference>
<dbReference type="GO" id="GO:0005886">
    <property type="term" value="C:plasma membrane"/>
    <property type="evidence" value="ECO:0007669"/>
    <property type="project" value="TreeGrafter"/>
</dbReference>
<keyword evidence="13" id="KW-0479">Metal-binding</keyword>
<gene>
    <name evidence="16" type="ORF">NUH88_13760</name>
</gene>
<comment type="function">
    <text evidence="1">Involved in the biosynthesis of the siderophore enterobactin (enterochelin), which is a macrocyclic trimeric lactone of N-(2,3-dihydroxybenzoyl)-serine. The serine trilactone serves as a scaffolding for the three catechol functionalities that provide hexadentate coordination for the tightly ligated iron(2+) atoms. Plays an essential role in the assembly of the enterobactin by catalyzing the transfer of the 4'-phosphopantetheine (Ppant) moiety from coenzyme A to the apo-domains of both EntB (ArCP domain) and EntF (PCP domain) to yield their holo-forms which make them competent for the activation of 2,3-dihydroxybenzoate (DHB) and L-serine, respectively.</text>
</comment>
<accession>A0A9J7APE9</accession>
<feature type="binding site" evidence="12">
    <location>
        <position position="167"/>
    </location>
    <ligand>
        <name>CoA</name>
        <dbReference type="ChEBI" id="CHEBI:57287"/>
    </ligand>
</feature>
<dbReference type="Pfam" id="PF01648">
    <property type="entry name" value="ACPS"/>
    <property type="match status" value="1"/>
</dbReference>
<proteinExistence type="inferred from homology"/>
<evidence type="ECO:0000256" key="13">
    <source>
        <dbReference type="PIRSR" id="PIRSR603542-2"/>
    </source>
</evidence>
<evidence type="ECO:0000256" key="2">
    <source>
        <dbReference type="ARBA" id="ARBA00004993"/>
    </source>
</evidence>
<dbReference type="InterPro" id="IPR037143">
    <property type="entry name" value="4-PPantetheinyl_Trfase_dom_sf"/>
</dbReference>
<evidence type="ECO:0000256" key="6">
    <source>
        <dbReference type="ARBA" id="ARBA00022679"/>
    </source>
</evidence>
<evidence type="ECO:0000256" key="3">
    <source>
        <dbReference type="ARBA" id="ARBA00008342"/>
    </source>
</evidence>
<evidence type="ECO:0000256" key="1">
    <source>
        <dbReference type="ARBA" id="ARBA00003937"/>
    </source>
</evidence>
<evidence type="ECO:0000256" key="11">
    <source>
        <dbReference type="ARBA" id="ARBA00049191"/>
    </source>
</evidence>
<evidence type="ECO:0000256" key="9">
    <source>
        <dbReference type="ARBA" id="ARBA00031996"/>
    </source>
</evidence>
<keyword evidence="7" id="KW-0259">Enterobactin biosynthesis</keyword>
<comment type="similarity">
    <text evidence="3">Belongs to the P-Pant transferase superfamily. EntD family.</text>
</comment>
<feature type="binding site" evidence="12">
    <location>
        <position position="55"/>
    </location>
    <ligand>
        <name>CoA</name>
        <dbReference type="ChEBI" id="CHEBI:57287"/>
    </ligand>
</feature>
<dbReference type="KEGG" id="naci:NUH88_13760"/>
<organism evidence="16 17">
    <name type="scientific">Nisaea acidiphila</name>
    <dbReference type="NCBI Taxonomy" id="1862145"/>
    <lineage>
        <taxon>Bacteria</taxon>
        <taxon>Pseudomonadati</taxon>
        <taxon>Pseudomonadota</taxon>
        <taxon>Alphaproteobacteria</taxon>
        <taxon>Rhodospirillales</taxon>
        <taxon>Thalassobaculaceae</taxon>
        <taxon>Nisaea</taxon>
    </lineage>
</organism>
<dbReference type="InterPro" id="IPR003542">
    <property type="entry name" value="Enbac_synth_compD-like"/>
</dbReference>
<feature type="binding site" evidence="12">
    <location>
        <position position="63"/>
    </location>
    <ligand>
        <name>CoA</name>
        <dbReference type="ChEBI" id="CHEBI:57287"/>
    </ligand>
</feature>
<dbReference type="PRINTS" id="PR01399">
    <property type="entry name" value="ENTSNTHTASED"/>
</dbReference>
<keyword evidence="13" id="KW-0460">Magnesium</keyword>